<dbReference type="Gene3D" id="1.25.40.10">
    <property type="entry name" value="Tetratricopeptide repeat domain"/>
    <property type="match status" value="1"/>
</dbReference>
<protein>
    <recommendedName>
        <fullName evidence="5">Pentatricopeptide repeat-containing protein</fullName>
    </recommendedName>
</protein>
<feature type="repeat" description="PPR" evidence="2">
    <location>
        <begin position="26"/>
        <end position="60"/>
    </location>
</feature>
<evidence type="ECO:0008006" key="5">
    <source>
        <dbReference type="Google" id="ProtNLM"/>
    </source>
</evidence>
<accession>A0ABC8KTY1</accession>
<dbReference type="PROSITE" id="PS51375">
    <property type="entry name" value="PPR"/>
    <property type="match status" value="2"/>
</dbReference>
<dbReference type="Proteomes" id="UP001642260">
    <property type="component" value="Unassembled WGS sequence"/>
</dbReference>
<evidence type="ECO:0000313" key="4">
    <source>
        <dbReference type="Proteomes" id="UP001642260"/>
    </source>
</evidence>
<evidence type="ECO:0000256" key="1">
    <source>
        <dbReference type="ARBA" id="ARBA00022737"/>
    </source>
</evidence>
<name>A0ABC8KTY1_ERUVS</name>
<dbReference type="InterPro" id="IPR011990">
    <property type="entry name" value="TPR-like_helical_dom_sf"/>
</dbReference>
<dbReference type="Pfam" id="PF12854">
    <property type="entry name" value="PPR_1"/>
    <property type="match status" value="1"/>
</dbReference>
<gene>
    <name evidence="3" type="ORF">ERUC_LOCUS28453</name>
</gene>
<evidence type="ECO:0000313" key="3">
    <source>
        <dbReference type="EMBL" id="CAH8362697.1"/>
    </source>
</evidence>
<keyword evidence="1" id="KW-0677">Repeat</keyword>
<dbReference type="PANTHER" id="PTHR47926:SF436">
    <property type="entry name" value="PENTATRICOPEPTIDE REPEAT-CONTAINING PROTEIN ELI1, CHLOROPLASTIC-LIKE ISOFORM X2"/>
    <property type="match status" value="1"/>
</dbReference>
<dbReference type="AlphaFoldDB" id="A0ABC8KTY1"/>
<dbReference type="PANTHER" id="PTHR47926">
    <property type="entry name" value="PENTATRICOPEPTIDE REPEAT-CONTAINING PROTEIN"/>
    <property type="match status" value="1"/>
</dbReference>
<proteinExistence type="predicted"/>
<dbReference type="Pfam" id="PF01535">
    <property type="entry name" value="PPR"/>
    <property type="match status" value="1"/>
</dbReference>
<dbReference type="InterPro" id="IPR002885">
    <property type="entry name" value="PPR_rpt"/>
</dbReference>
<sequence>MYAKCGCIETDRHTALEVFYETGDRDAASWTSLIYGLAVNGMSRRAMDLYYKMERVDVRSTFVSLLTACNHGGFVGEGRRVFYSMIQPKTEHYSCMIDLLCRAGCLDEAEELIDKMSDESGGALVHVYCSLLSATPRNYGNVELSERVAEKL</sequence>
<evidence type="ECO:0000256" key="2">
    <source>
        <dbReference type="PROSITE-ProRule" id="PRU00708"/>
    </source>
</evidence>
<dbReference type="InterPro" id="IPR046960">
    <property type="entry name" value="PPR_At4g14850-like_plant"/>
</dbReference>
<organism evidence="3 4">
    <name type="scientific">Eruca vesicaria subsp. sativa</name>
    <name type="common">Garden rocket</name>
    <name type="synonym">Eruca sativa</name>
    <dbReference type="NCBI Taxonomy" id="29727"/>
    <lineage>
        <taxon>Eukaryota</taxon>
        <taxon>Viridiplantae</taxon>
        <taxon>Streptophyta</taxon>
        <taxon>Embryophyta</taxon>
        <taxon>Tracheophyta</taxon>
        <taxon>Spermatophyta</taxon>
        <taxon>Magnoliopsida</taxon>
        <taxon>eudicotyledons</taxon>
        <taxon>Gunneridae</taxon>
        <taxon>Pentapetalae</taxon>
        <taxon>rosids</taxon>
        <taxon>malvids</taxon>
        <taxon>Brassicales</taxon>
        <taxon>Brassicaceae</taxon>
        <taxon>Brassiceae</taxon>
        <taxon>Eruca</taxon>
    </lineage>
</organism>
<keyword evidence="4" id="KW-1185">Reference proteome</keyword>
<reference evidence="3 4" key="1">
    <citation type="submission" date="2022-03" db="EMBL/GenBank/DDBJ databases">
        <authorList>
            <person name="Macdonald S."/>
            <person name="Ahmed S."/>
            <person name="Newling K."/>
        </authorList>
    </citation>
    <scope>NUCLEOTIDE SEQUENCE [LARGE SCALE GENOMIC DNA]</scope>
</reference>
<comment type="caution">
    <text evidence="3">The sequence shown here is derived from an EMBL/GenBank/DDBJ whole genome shotgun (WGS) entry which is preliminary data.</text>
</comment>
<dbReference type="NCBIfam" id="TIGR00756">
    <property type="entry name" value="PPR"/>
    <property type="match status" value="2"/>
</dbReference>
<feature type="repeat" description="PPR" evidence="2">
    <location>
        <begin position="89"/>
        <end position="119"/>
    </location>
</feature>
<dbReference type="EMBL" id="CAKOAT010338487">
    <property type="protein sequence ID" value="CAH8362697.1"/>
    <property type="molecule type" value="Genomic_DNA"/>
</dbReference>